<dbReference type="GO" id="GO:0031929">
    <property type="term" value="P:TOR signaling"/>
    <property type="evidence" value="ECO:0007669"/>
    <property type="project" value="InterPro"/>
</dbReference>
<dbReference type="GO" id="GO:0031931">
    <property type="term" value="C:TORC1 complex"/>
    <property type="evidence" value="ECO:0007669"/>
    <property type="project" value="InterPro"/>
</dbReference>
<evidence type="ECO:0000313" key="2">
    <source>
        <dbReference type="EMBL" id="RRT54946.1"/>
    </source>
</evidence>
<evidence type="ECO:0000313" key="3">
    <source>
        <dbReference type="Proteomes" id="UP000287651"/>
    </source>
</evidence>
<protein>
    <submittedName>
        <fullName evidence="2">Uncharacterized protein</fullName>
    </submittedName>
</protein>
<accession>A0A426YT67</accession>
<dbReference type="InterPro" id="IPR004083">
    <property type="entry name" value="Raptor"/>
</dbReference>
<dbReference type="Proteomes" id="UP000287651">
    <property type="component" value="Unassembled WGS sequence"/>
</dbReference>
<reference evidence="2 3" key="1">
    <citation type="journal article" date="2014" name="Agronomy (Basel)">
        <title>A Draft Genome Sequence for Ensete ventricosum, the Drought-Tolerant Tree Against Hunger.</title>
        <authorList>
            <person name="Harrison J."/>
            <person name="Moore K.A."/>
            <person name="Paszkiewicz K."/>
            <person name="Jones T."/>
            <person name="Grant M."/>
            <person name="Ambacheew D."/>
            <person name="Muzemil S."/>
            <person name="Studholme D.J."/>
        </authorList>
    </citation>
    <scope>NUCLEOTIDE SEQUENCE [LARGE SCALE GENOMIC DNA]</scope>
</reference>
<dbReference type="SUPFAM" id="SSF50978">
    <property type="entry name" value="WD40 repeat-like"/>
    <property type="match status" value="1"/>
</dbReference>
<dbReference type="EMBL" id="AMZH03010335">
    <property type="protein sequence ID" value="RRT54946.1"/>
    <property type="molecule type" value="Genomic_DNA"/>
</dbReference>
<organism evidence="2 3">
    <name type="scientific">Ensete ventricosum</name>
    <name type="common">Abyssinian banana</name>
    <name type="synonym">Musa ensete</name>
    <dbReference type="NCBI Taxonomy" id="4639"/>
    <lineage>
        <taxon>Eukaryota</taxon>
        <taxon>Viridiplantae</taxon>
        <taxon>Streptophyta</taxon>
        <taxon>Embryophyta</taxon>
        <taxon>Tracheophyta</taxon>
        <taxon>Spermatophyta</taxon>
        <taxon>Magnoliopsida</taxon>
        <taxon>Liliopsida</taxon>
        <taxon>Zingiberales</taxon>
        <taxon>Musaceae</taxon>
        <taxon>Ensete</taxon>
    </lineage>
</organism>
<dbReference type="InterPro" id="IPR015943">
    <property type="entry name" value="WD40/YVTN_repeat-like_dom_sf"/>
</dbReference>
<dbReference type="GO" id="GO:0005737">
    <property type="term" value="C:cytoplasm"/>
    <property type="evidence" value="ECO:0007669"/>
    <property type="project" value="TreeGrafter"/>
</dbReference>
<dbReference type="PANTHER" id="PTHR12848:SF16">
    <property type="entry name" value="REGULATORY-ASSOCIATED PROTEIN OF MTOR"/>
    <property type="match status" value="1"/>
</dbReference>
<dbReference type="GO" id="GO:0030674">
    <property type="term" value="F:protein-macromolecule adaptor activity"/>
    <property type="evidence" value="ECO:0007669"/>
    <property type="project" value="TreeGrafter"/>
</dbReference>
<dbReference type="GO" id="GO:0071230">
    <property type="term" value="P:cellular response to amino acid stimulus"/>
    <property type="evidence" value="ECO:0007669"/>
    <property type="project" value="TreeGrafter"/>
</dbReference>
<sequence>MQVGSTISSRIGPVLRSSSDSTAAGRDGRISTSSPIASTASRYKTLVGIIMCNVGDGNVCFWKNYTMKGKQKLVTAFSAMQGHRAAVRGTNVVMDWQQQSGYLYASGEISSILLWDIDKEQLVSSIPSSFDSSISALVRLVLLILL</sequence>
<dbReference type="GO" id="GO:0010506">
    <property type="term" value="P:regulation of autophagy"/>
    <property type="evidence" value="ECO:0007669"/>
    <property type="project" value="TreeGrafter"/>
</dbReference>
<dbReference type="PANTHER" id="PTHR12848">
    <property type="entry name" value="REGULATORY-ASSOCIATED PROTEIN OF MTOR"/>
    <property type="match status" value="1"/>
</dbReference>
<dbReference type="GO" id="GO:0030307">
    <property type="term" value="P:positive regulation of cell growth"/>
    <property type="evidence" value="ECO:0007669"/>
    <property type="project" value="TreeGrafter"/>
</dbReference>
<dbReference type="Gene3D" id="2.130.10.10">
    <property type="entry name" value="YVTN repeat-like/Quinoprotein amine dehydrogenase"/>
    <property type="match status" value="1"/>
</dbReference>
<comment type="caution">
    <text evidence="2">The sequence shown here is derived from an EMBL/GenBank/DDBJ whole genome shotgun (WGS) entry which is preliminary data.</text>
</comment>
<dbReference type="InterPro" id="IPR036322">
    <property type="entry name" value="WD40_repeat_dom_sf"/>
</dbReference>
<evidence type="ECO:0000256" key="1">
    <source>
        <dbReference type="SAM" id="MobiDB-lite"/>
    </source>
</evidence>
<name>A0A426YT67_ENSVE</name>
<dbReference type="GO" id="GO:0009267">
    <property type="term" value="P:cellular response to starvation"/>
    <property type="evidence" value="ECO:0007669"/>
    <property type="project" value="TreeGrafter"/>
</dbReference>
<proteinExistence type="predicted"/>
<gene>
    <name evidence="2" type="ORF">B296_00022951</name>
</gene>
<dbReference type="AlphaFoldDB" id="A0A426YT67"/>
<feature type="region of interest" description="Disordered" evidence="1">
    <location>
        <begin position="1"/>
        <end position="31"/>
    </location>
</feature>